<dbReference type="InterPro" id="IPR036291">
    <property type="entry name" value="NAD(P)-bd_dom_sf"/>
</dbReference>
<name>A0A382TB24_9ZZZZ</name>
<dbReference type="InterPro" id="IPR002347">
    <property type="entry name" value="SDR_fam"/>
</dbReference>
<dbReference type="PRINTS" id="PR00080">
    <property type="entry name" value="SDRFAMILY"/>
</dbReference>
<dbReference type="FunFam" id="3.40.50.720:FF:000084">
    <property type="entry name" value="Short-chain dehydrogenase reductase"/>
    <property type="match status" value="1"/>
</dbReference>
<dbReference type="SUPFAM" id="SSF51735">
    <property type="entry name" value="NAD(P)-binding Rossmann-fold domains"/>
    <property type="match status" value="1"/>
</dbReference>
<dbReference type="Pfam" id="PF13561">
    <property type="entry name" value="adh_short_C2"/>
    <property type="match status" value="1"/>
</dbReference>
<gene>
    <name evidence="2" type="ORF">METZ01_LOCUS372178</name>
</gene>
<reference evidence="2" key="1">
    <citation type="submission" date="2018-05" db="EMBL/GenBank/DDBJ databases">
        <authorList>
            <person name="Lanie J.A."/>
            <person name="Ng W.-L."/>
            <person name="Kazmierczak K.M."/>
            <person name="Andrzejewski T.M."/>
            <person name="Davidsen T.M."/>
            <person name="Wayne K.J."/>
            <person name="Tettelin H."/>
            <person name="Glass J.I."/>
            <person name="Rusch D."/>
            <person name="Podicherti R."/>
            <person name="Tsui H.-C.T."/>
            <person name="Winkler M.E."/>
        </authorList>
    </citation>
    <scope>NUCLEOTIDE SEQUENCE</scope>
</reference>
<dbReference type="PANTHER" id="PTHR42760">
    <property type="entry name" value="SHORT-CHAIN DEHYDROGENASES/REDUCTASES FAMILY MEMBER"/>
    <property type="match status" value="1"/>
</dbReference>
<proteinExistence type="inferred from homology"/>
<dbReference type="PRINTS" id="PR00081">
    <property type="entry name" value="GDHRDH"/>
</dbReference>
<accession>A0A382TB24</accession>
<evidence type="ECO:0000313" key="2">
    <source>
        <dbReference type="EMBL" id="SVD19324.1"/>
    </source>
</evidence>
<sequence>MTQRLKDQVAVITGAASGIGRATVLRFLEEGAIVVATDVNQNALDVLAEEIGGSGGDIEAITADVTQRADTEDVVEKAVARFGRLDVLVNSAGITPRTVDASADFETRWDAVMAVNAKGTFLMCHAAVEAMRRNRGGAIVNVASIMGLVGYPTSLPLSDGFTAYPHSKGSVVQLTRDMGVRLAQEGIRVNAVCPGFVYTALTANATDDPEVHETMRKLHALGRMGQPEEIANVIAFLASDEASFVAAAIWAVDGGYTAA</sequence>
<protein>
    <submittedName>
        <fullName evidence="2">Uncharacterized protein</fullName>
    </submittedName>
</protein>
<dbReference type="GO" id="GO:0016616">
    <property type="term" value="F:oxidoreductase activity, acting on the CH-OH group of donors, NAD or NADP as acceptor"/>
    <property type="evidence" value="ECO:0007669"/>
    <property type="project" value="TreeGrafter"/>
</dbReference>
<evidence type="ECO:0000256" key="1">
    <source>
        <dbReference type="ARBA" id="ARBA00006484"/>
    </source>
</evidence>
<organism evidence="2">
    <name type="scientific">marine metagenome</name>
    <dbReference type="NCBI Taxonomy" id="408172"/>
    <lineage>
        <taxon>unclassified sequences</taxon>
        <taxon>metagenomes</taxon>
        <taxon>ecological metagenomes</taxon>
    </lineage>
</organism>
<dbReference type="EMBL" id="UINC01135278">
    <property type="protein sequence ID" value="SVD19324.1"/>
    <property type="molecule type" value="Genomic_DNA"/>
</dbReference>
<dbReference type="NCBIfam" id="NF005559">
    <property type="entry name" value="PRK07231.1"/>
    <property type="match status" value="1"/>
</dbReference>
<dbReference type="AlphaFoldDB" id="A0A382TB24"/>
<dbReference type="Gene3D" id="3.40.50.720">
    <property type="entry name" value="NAD(P)-binding Rossmann-like Domain"/>
    <property type="match status" value="1"/>
</dbReference>
<comment type="similarity">
    <text evidence="1">Belongs to the short-chain dehydrogenases/reductases (SDR) family.</text>
</comment>